<keyword evidence="2" id="KW-0732">Signal</keyword>
<gene>
    <name evidence="3" type="ORF">HNP48_002006</name>
</gene>
<evidence type="ECO:0000313" key="3">
    <source>
        <dbReference type="EMBL" id="MBB6559339.1"/>
    </source>
</evidence>
<keyword evidence="4" id="KW-1185">Reference proteome</keyword>
<evidence type="ECO:0000313" key="4">
    <source>
        <dbReference type="Proteomes" id="UP000575083"/>
    </source>
</evidence>
<proteinExistence type="predicted"/>
<feature type="signal peptide" evidence="2">
    <location>
        <begin position="1"/>
        <end position="19"/>
    </location>
</feature>
<feature type="region of interest" description="Disordered" evidence="1">
    <location>
        <begin position="19"/>
        <end position="86"/>
    </location>
</feature>
<name>A0A7X0PCZ0_9BURK</name>
<dbReference type="AlphaFoldDB" id="A0A7X0PCZ0"/>
<dbReference type="Proteomes" id="UP000575083">
    <property type="component" value="Unassembled WGS sequence"/>
</dbReference>
<feature type="chain" id="PRO_5031081310" evidence="2">
    <location>
        <begin position="20"/>
        <end position="86"/>
    </location>
</feature>
<dbReference type="RefSeq" id="WP_184856756.1">
    <property type="nucleotide sequence ID" value="NZ_JACHLK010000003.1"/>
</dbReference>
<comment type="caution">
    <text evidence="3">The sequence shown here is derived from an EMBL/GenBank/DDBJ whole genome shotgun (WGS) entry which is preliminary data.</text>
</comment>
<evidence type="ECO:0000256" key="2">
    <source>
        <dbReference type="SAM" id="SignalP"/>
    </source>
</evidence>
<organism evidence="3 4">
    <name type="scientific">Acidovorax soli</name>
    <dbReference type="NCBI Taxonomy" id="592050"/>
    <lineage>
        <taxon>Bacteria</taxon>
        <taxon>Pseudomonadati</taxon>
        <taxon>Pseudomonadota</taxon>
        <taxon>Betaproteobacteria</taxon>
        <taxon>Burkholderiales</taxon>
        <taxon>Comamonadaceae</taxon>
        <taxon>Acidovorax</taxon>
    </lineage>
</organism>
<sequence>MKKTLIVIATLFVCGVAAAKGGGGHSSSHSSYSHGSGGSHSVKGHTTKNGTYVPPHHATNPNDTKKDNWSQKGNVNPYTGRPGTKD</sequence>
<reference evidence="3 4" key="1">
    <citation type="submission" date="2020-08" db="EMBL/GenBank/DDBJ databases">
        <title>Functional genomics of gut bacteria from endangered species of beetles.</title>
        <authorList>
            <person name="Carlos-Shanley C."/>
        </authorList>
    </citation>
    <scope>NUCLEOTIDE SEQUENCE [LARGE SCALE GENOMIC DNA]</scope>
    <source>
        <strain evidence="3 4">S00198</strain>
    </source>
</reference>
<accession>A0A7X0PCZ0</accession>
<protein>
    <submittedName>
        <fullName evidence="3">Uncharacterized protein</fullName>
    </submittedName>
</protein>
<dbReference type="EMBL" id="JACHLK010000003">
    <property type="protein sequence ID" value="MBB6559339.1"/>
    <property type="molecule type" value="Genomic_DNA"/>
</dbReference>
<evidence type="ECO:0000256" key="1">
    <source>
        <dbReference type="SAM" id="MobiDB-lite"/>
    </source>
</evidence>